<sequence>MGTKVEYKSYLPGYCSMRDLNEDSNSCSWPLYYNDKTLTNGQYYNGYWSRVAPEAYPGYDKDVVKRTMLEHEAIFKDQVYELHRLYRTQRDLMDEIKRKELHRNGIPIETSLSSSPLASQITSEDARKWHNHSFPMVNSMCARPSILGVEGIHSPLSYMKGNCTQTGPLPSQSGCSSKSIEVLESRPTKVRRKMFDLQLPADEYINTEEGEQLIDDKVSAISSSYLNRNCQIAPESGVKFFHDDSGKNDCKSNALKYDNCLRSTNGLADLNEPIELEEIKETHSTSYDFCNGKIQDSGRSTTPNSNLLGLPKEISVNSDGSDGGTKNNLHSLKNGNRSGWFPHVLEAGQRNSNLHSVPQTVQTEKLPQSSQPTQVSPNKVHEPVFYLSDKSKVDLWREKTACGVEISERSSDFTNNRQLRSFATSHVPGPYEIPPPNLGRPWSHPWEKSNGSFSQKSVSVQTYAGLNSTPTMSKSSQASVQSDGIFGDRWYLNSNPRSNQAFGSELPYRNGFYQGSSSGSKERPVRIPSISGDYLRCSNEHNKAPVHLTHDGLAKYYKGSNCMDMKPAKDMNLNVVISDCSSNEETPTHGVEILRTEQKHDQLAVLPWLSSKPACKNEASDFVALSKTGEMNVFQYSQNQLSCKIEIAKDCNQLFAQNLSFSSATDVQVRKTEPSDCPSNRKLLGFPIFEKPHISKNESYSLTSPSVSLQKLSESKVVNNWNRVLDINLPCNSAAPDLVEQDEAEIVVVEKETDAKSASFRHDIDLNSCLTDDEASLKPSAPTTTMKFTAEIDLEAPVPEAEDDFIPGDAPGLKQNEAPVPSSKDEVVVQQDELIMVAAEAIVAISSSVCPNQLCEPCNLSETPSKESNLIDPLKWFVEIVSSYGDDLEGKFDTALRIRDGEDNEEDSLEGMDYFESMILNLTETKEEDYMPEPLVPEYLNLEETGTSLLSNRPRKGLARRGRQRRDFQRDILPGLTSLSRHEVTEDLQMFGGLMRATGHSWHSGLTRRNSTRNGSGRGRRRSAVSPSPPAATTPPCTPLVQQLNNIEMGLEDSSLTGWGKTTRRPRRQRCPAGNPPSIPLT</sequence>
<dbReference type="InterPro" id="IPR008581">
    <property type="entry name" value="DUF863_pln"/>
</dbReference>
<feature type="compositionally biased region" description="Pro residues" evidence="1">
    <location>
        <begin position="1027"/>
        <end position="1038"/>
    </location>
</feature>
<dbReference type="PANTHER" id="PTHR33167:SF4">
    <property type="entry name" value="TRANSCRIPTION FACTOR, PUTATIVE (DUF863)-RELATED"/>
    <property type="match status" value="1"/>
</dbReference>
<feature type="region of interest" description="Disordered" evidence="1">
    <location>
        <begin position="1051"/>
        <end position="1082"/>
    </location>
</feature>
<feature type="region of interest" description="Disordered" evidence="1">
    <location>
        <begin position="294"/>
        <end position="341"/>
    </location>
</feature>
<evidence type="ECO:0000256" key="1">
    <source>
        <dbReference type="SAM" id="MobiDB-lite"/>
    </source>
</evidence>
<accession>A0A2P5E256</accession>
<dbReference type="Pfam" id="PF05904">
    <property type="entry name" value="DUF863"/>
    <property type="match status" value="1"/>
</dbReference>
<keyword evidence="3" id="KW-1185">Reference proteome</keyword>
<reference evidence="3" key="1">
    <citation type="submission" date="2016-06" db="EMBL/GenBank/DDBJ databases">
        <title>Parallel loss of symbiosis genes in relatives of nitrogen-fixing non-legume Parasponia.</title>
        <authorList>
            <person name="Van Velzen R."/>
            <person name="Holmer R."/>
            <person name="Bu F."/>
            <person name="Rutten L."/>
            <person name="Van Zeijl A."/>
            <person name="Liu W."/>
            <person name="Santuari L."/>
            <person name="Cao Q."/>
            <person name="Sharma T."/>
            <person name="Shen D."/>
            <person name="Roswanjaya Y."/>
            <person name="Wardhani T."/>
            <person name="Kalhor M.S."/>
            <person name="Jansen J."/>
            <person name="Van den Hoogen J."/>
            <person name="Gungor B."/>
            <person name="Hartog M."/>
            <person name="Hontelez J."/>
            <person name="Verver J."/>
            <person name="Yang W.-C."/>
            <person name="Schijlen E."/>
            <person name="Repin R."/>
            <person name="Schilthuizen M."/>
            <person name="Schranz E."/>
            <person name="Heidstra R."/>
            <person name="Miyata K."/>
            <person name="Fedorova E."/>
            <person name="Kohlen W."/>
            <person name="Bisseling T."/>
            <person name="Smit S."/>
            <person name="Geurts R."/>
        </authorList>
    </citation>
    <scope>NUCLEOTIDE SEQUENCE [LARGE SCALE GENOMIC DNA]</scope>
    <source>
        <strain evidence="3">cv. WU1-14</strain>
    </source>
</reference>
<protein>
    <submittedName>
        <fullName evidence="2">Uncharacterized protein</fullName>
    </submittedName>
</protein>
<dbReference type="EMBL" id="JXTB01000003">
    <property type="protein sequence ID" value="PON79626.1"/>
    <property type="molecule type" value="Genomic_DNA"/>
</dbReference>
<dbReference type="Proteomes" id="UP000237105">
    <property type="component" value="Unassembled WGS sequence"/>
</dbReference>
<feature type="region of interest" description="Disordered" evidence="1">
    <location>
        <begin position="999"/>
        <end position="1039"/>
    </location>
</feature>
<proteinExistence type="predicted"/>
<gene>
    <name evidence="2" type="ORF">PanWU01x14_008580</name>
</gene>
<name>A0A2P5E256_PARAD</name>
<dbReference type="STRING" id="3476.A0A2P5E256"/>
<feature type="compositionally biased region" description="Polar residues" evidence="1">
    <location>
        <begin position="315"/>
        <end position="337"/>
    </location>
</feature>
<dbReference type="PANTHER" id="PTHR33167">
    <property type="entry name" value="TRANSCRIPTION FACTOR, PUTATIVE (DUF863)-RELATED"/>
    <property type="match status" value="1"/>
</dbReference>
<comment type="caution">
    <text evidence="2">The sequence shown here is derived from an EMBL/GenBank/DDBJ whole genome shotgun (WGS) entry which is preliminary data.</text>
</comment>
<dbReference type="AlphaFoldDB" id="A0A2P5E256"/>
<organism evidence="2 3">
    <name type="scientific">Parasponia andersonii</name>
    <name type="common">Sponia andersonii</name>
    <dbReference type="NCBI Taxonomy" id="3476"/>
    <lineage>
        <taxon>Eukaryota</taxon>
        <taxon>Viridiplantae</taxon>
        <taxon>Streptophyta</taxon>
        <taxon>Embryophyta</taxon>
        <taxon>Tracheophyta</taxon>
        <taxon>Spermatophyta</taxon>
        <taxon>Magnoliopsida</taxon>
        <taxon>eudicotyledons</taxon>
        <taxon>Gunneridae</taxon>
        <taxon>Pentapetalae</taxon>
        <taxon>rosids</taxon>
        <taxon>fabids</taxon>
        <taxon>Rosales</taxon>
        <taxon>Cannabaceae</taxon>
        <taxon>Parasponia</taxon>
    </lineage>
</organism>
<evidence type="ECO:0000313" key="3">
    <source>
        <dbReference type="Proteomes" id="UP000237105"/>
    </source>
</evidence>
<feature type="compositionally biased region" description="Polar residues" evidence="1">
    <location>
        <begin position="297"/>
        <end position="307"/>
    </location>
</feature>
<dbReference type="OrthoDB" id="630817at2759"/>
<evidence type="ECO:0000313" key="2">
    <source>
        <dbReference type="EMBL" id="PON79626.1"/>
    </source>
</evidence>